<reference evidence="3 4" key="1">
    <citation type="journal article" date="2017" name="Nat. Commun.">
        <title>In situ click chemistry generation of cyclooxygenase-2 inhibitors.</title>
        <authorList>
            <person name="Bhardwaj A."/>
            <person name="Kaur J."/>
            <person name="Wuest M."/>
            <person name="Wuest F."/>
        </authorList>
    </citation>
    <scope>NUCLEOTIDE SEQUENCE [LARGE SCALE GENOMIC DNA]</scope>
    <source>
        <strain evidence="3">S2_018_000_R2_106</strain>
    </source>
</reference>
<evidence type="ECO:0000313" key="3">
    <source>
        <dbReference type="EMBL" id="TKW60434.1"/>
    </source>
</evidence>
<evidence type="ECO:0000256" key="1">
    <source>
        <dbReference type="SAM" id="MobiDB-lite"/>
    </source>
</evidence>
<feature type="region of interest" description="Disordered" evidence="1">
    <location>
        <begin position="20"/>
        <end position="51"/>
    </location>
</feature>
<organism evidence="3 4">
    <name type="scientific">Blastochloris viridis</name>
    <name type="common">Rhodopseudomonas viridis</name>
    <dbReference type="NCBI Taxonomy" id="1079"/>
    <lineage>
        <taxon>Bacteria</taxon>
        <taxon>Pseudomonadati</taxon>
        <taxon>Pseudomonadota</taxon>
        <taxon>Alphaproteobacteria</taxon>
        <taxon>Hyphomicrobiales</taxon>
        <taxon>Blastochloridaceae</taxon>
        <taxon>Blastochloris</taxon>
    </lineage>
</organism>
<dbReference type="AlphaFoldDB" id="A0A6N4R7W0"/>
<feature type="signal peptide" evidence="2">
    <location>
        <begin position="1"/>
        <end position="21"/>
    </location>
</feature>
<proteinExistence type="predicted"/>
<feature type="compositionally biased region" description="Polar residues" evidence="1">
    <location>
        <begin position="29"/>
        <end position="51"/>
    </location>
</feature>
<evidence type="ECO:0000313" key="4">
    <source>
        <dbReference type="Proteomes" id="UP000320948"/>
    </source>
</evidence>
<name>A0A6N4R7W0_BLAVI</name>
<keyword evidence="2" id="KW-0732">Signal</keyword>
<protein>
    <recommendedName>
        <fullName evidence="5">Lipoprotein</fullName>
    </recommendedName>
</protein>
<dbReference type="EMBL" id="VAFM01000002">
    <property type="protein sequence ID" value="TKW60434.1"/>
    <property type="molecule type" value="Genomic_DNA"/>
</dbReference>
<evidence type="ECO:0008006" key="5">
    <source>
        <dbReference type="Google" id="ProtNLM"/>
    </source>
</evidence>
<comment type="caution">
    <text evidence="3">The sequence shown here is derived from an EMBL/GenBank/DDBJ whole genome shotgun (WGS) entry which is preliminary data.</text>
</comment>
<evidence type="ECO:0000256" key="2">
    <source>
        <dbReference type="SAM" id="SignalP"/>
    </source>
</evidence>
<sequence>MQKYLHLLAAGALVAACTAPAPQPQTTPRDQSQPKPVSRPHITSNNSFSAVTTESDQRTFVLTEAKSYPLVDQWSYTLPDQTHQKYTEMIQIQRFKKVNAAEITDQMFGATKPIAASSRKDGTVCYVTDKGAVKEAAAWTYYDSKSGHTYGIGHMWRMPAGADFNTIEQRVLPQVCNALRNQPGISPTPLSK</sequence>
<accession>A0A6N4R7W0</accession>
<dbReference type="PROSITE" id="PS51257">
    <property type="entry name" value="PROKAR_LIPOPROTEIN"/>
    <property type="match status" value="1"/>
</dbReference>
<gene>
    <name evidence="3" type="ORF">DI628_05865</name>
</gene>
<dbReference type="Proteomes" id="UP000320948">
    <property type="component" value="Unassembled WGS sequence"/>
</dbReference>
<feature type="chain" id="PRO_5026648945" description="Lipoprotein" evidence="2">
    <location>
        <begin position="22"/>
        <end position="192"/>
    </location>
</feature>